<feature type="non-terminal residue" evidence="4">
    <location>
        <position position="105"/>
    </location>
</feature>
<evidence type="ECO:0000313" key="5">
    <source>
        <dbReference type="Proteomes" id="UP000886611"/>
    </source>
</evidence>
<keyword evidence="2" id="KW-0067">ATP-binding</keyword>
<evidence type="ECO:0000256" key="2">
    <source>
        <dbReference type="ARBA" id="ARBA00022840"/>
    </source>
</evidence>
<dbReference type="EMBL" id="JAATIS010003638">
    <property type="protein sequence ID" value="KAG2464589.1"/>
    <property type="molecule type" value="Genomic_DNA"/>
</dbReference>
<protein>
    <submittedName>
        <fullName evidence="4">MYO1E protein</fullName>
    </submittedName>
</protein>
<evidence type="ECO:0000256" key="3">
    <source>
        <dbReference type="SAM" id="MobiDB-lite"/>
    </source>
</evidence>
<dbReference type="Gene3D" id="3.40.850.10">
    <property type="entry name" value="Kinesin motor domain"/>
    <property type="match status" value="1"/>
</dbReference>
<organism evidence="4 5">
    <name type="scientific">Polypterus senegalus</name>
    <name type="common">Senegal bichir</name>
    <dbReference type="NCBI Taxonomy" id="55291"/>
    <lineage>
        <taxon>Eukaryota</taxon>
        <taxon>Metazoa</taxon>
        <taxon>Chordata</taxon>
        <taxon>Craniata</taxon>
        <taxon>Vertebrata</taxon>
        <taxon>Euteleostomi</taxon>
        <taxon>Actinopterygii</taxon>
        <taxon>Polypteriformes</taxon>
        <taxon>Polypteridae</taxon>
        <taxon>Polypterus</taxon>
    </lineage>
</organism>
<keyword evidence="1" id="KW-0547">Nucleotide-binding</keyword>
<name>A0A8X7XC03_POLSE</name>
<feature type="compositionally biased region" description="Basic and acidic residues" evidence="3">
    <location>
        <begin position="96"/>
        <end position="105"/>
    </location>
</feature>
<keyword evidence="5" id="KW-1185">Reference proteome</keyword>
<evidence type="ECO:0000256" key="1">
    <source>
        <dbReference type="ARBA" id="ARBA00022741"/>
    </source>
</evidence>
<dbReference type="SUPFAM" id="SSF52540">
    <property type="entry name" value="P-loop containing nucleoside triphosphate hydrolases"/>
    <property type="match status" value="1"/>
</dbReference>
<proteinExistence type="predicted"/>
<accession>A0A8X7XC03</accession>
<comment type="caution">
    <text evidence="4">The sequence shown here is derived from an EMBL/GenBank/DDBJ whole genome shotgun (WGS) entry which is preliminary data.</text>
</comment>
<dbReference type="InterPro" id="IPR027417">
    <property type="entry name" value="P-loop_NTPase"/>
</dbReference>
<feature type="region of interest" description="Disordered" evidence="3">
    <location>
        <begin position="82"/>
        <end position="105"/>
    </location>
</feature>
<feature type="non-terminal residue" evidence="4">
    <location>
        <position position="1"/>
    </location>
</feature>
<dbReference type="AlphaFoldDB" id="A0A8X7XC03"/>
<gene>
    <name evidence="4" type="primary">Myo1e_1</name>
    <name evidence="4" type="ORF">GTO96_0003484</name>
</gene>
<reference evidence="4 5" key="1">
    <citation type="journal article" date="2021" name="Cell">
        <title>Tracing the genetic footprints of vertebrate landing in non-teleost ray-finned fishes.</title>
        <authorList>
            <person name="Bi X."/>
            <person name="Wang K."/>
            <person name="Yang L."/>
            <person name="Pan H."/>
            <person name="Jiang H."/>
            <person name="Wei Q."/>
            <person name="Fang M."/>
            <person name="Yu H."/>
            <person name="Zhu C."/>
            <person name="Cai Y."/>
            <person name="He Y."/>
            <person name="Gan X."/>
            <person name="Zeng H."/>
            <person name="Yu D."/>
            <person name="Zhu Y."/>
            <person name="Jiang H."/>
            <person name="Qiu Q."/>
            <person name="Yang H."/>
            <person name="Zhang Y.E."/>
            <person name="Wang W."/>
            <person name="Zhu M."/>
            <person name="He S."/>
            <person name="Zhang G."/>
        </authorList>
    </citation>
    <scope>NUCLEOTIDE SEQUENCE [LARGE SCALE GENOMIC DNA]</scope>
    <source>
        <strain evidence="4">Bchr_013</strain>
    </source>
</reference>
<dbReference type="Proteomes" id="UP000886611">
    <property type="component" value="Unassembled WGS sequence"/>
</dbReference>
<evidence type="ECO:0000313" key="4">
    <source>
        <dbReference type="EMBL" id="KAG2464589.1"/>
    </source>
</evidence>
<dbReference type="GO" id="GO:0005524">
    <property type="term" value="F:ATP binding"/>
    <property type="evidence" value="ECO:0007669"/>
    <property type="project" value="UniProtKB-KW"/>
</dbReference>
<sequence>MVVRKLGRGIRRFELLTRPVKAGSKYHWQSQNVKQSGVDDMVLLSKITDDAIVENLKKRYNDDYIFVSFTYEPEGVKRPLVVKPDGLGGVTSDGQGQRRDRGAQR</sequence>
<dbReference type="InterPro" id="IPR036961">
    <property type="entry name" value="Kinesin_motor_dom_sf"/>
</dbReference>